<evidence type="ECO:0000313" key="7">
    <source>
        <dbReference type="Proteomes" id="UP000322077"/>
    </source>
</evidence>
<proteinExistence type="predicted"/>
<dbReference type="GO" id="GO:0003700">
    <property type="term" value="F:DNA-binding transcription factor activity"/>
    <property type="evidence" value="ECO:0007669"/>
    <property type="project" value="TreeGrafter"/>
</dbReference>
<evidence type="ECO:0000256" key="1">
    <source>
        <dbReference type="ARBA" id="ARBA00023015"/>
    </source>
</evidence>
<keyword evidence="2 4" id="KW-0238">DNA-binding</keyword>
<dbReference type="EMBL" id="VTOU01000002">
    <property type="protein sequence ID" value="TZG27878.1"/>
    <property type="molecule type" value="Genomic_DNA"/>
</dbReference>
<dbReference type="SUPFAM" id="SSF48498">
    <property type="entry name" value="Tetracyclin repressor-like, C-terminal domain"/>
    <property type="match status" value="1"/>
</dbReference>
<dbReference type="PANTHER" id="PTHR30055">
    <property type="entry name" value="HTH-TYPE TRANSCRIPTIONAL REGULATOR RUTR"/>
    <property type="match status" value="1"/>
</dbReference>
<dbReference type="InterPro" id="IPR036271">
    <property type="entry name" value="Tet_transcr_reg_TetR-rel_C_sf"/>
</dbReference>
<dbReference type="SUPFAM" id="SSF46689">
    <property type="entry name" value="Homeodomain-like"/>
    <property type="match status" value="1"/>
</dbReference>
<dbReference type="RefSeq" id="WP_149522091.1">
    <property type="nucleotide sequence ID" value="NZ_VTOU01000002.1"/>
</dbReference>
<protein>
    <submittedName>
        <fullName evidence="6">TetR/AcrR family transcriptional regulator</fullName>
    </submittedName>
</protein>
<dbReference type="InterPro" id="IPR049445">
    <property type="entry name" value="TetR_SbtR-like_C"/>
</dbReference>
<reference evidence="6 7" key="1">
    <citation type="submission" date="2019-08" db="EMBL/GenBank/DDBJ databases">
        <authorList>
            <person name="Wang G."/>
            <person name="Xu Z."/>
        </authorList>
    </citation>
    <scope>NUCLEOTIDE SEQUENCE [LARGE SCALE GENOMIC DNA]</scope>
    <source>
        <strain evidence="6 7">ZX</strain>
    </source>
</reference>
<dbReference type="Proteomes" id="UP000322077">
    <property type="component" value="Unassembled WGS sequence"/>
</dbReference>
<dbReference type="InterPro" id="IPR050109">
    <property type="entry name" value="HTH-type_TetR-like_transc_reg"/>
</dbReference>
<keyword evidence="1" id="KW-0805">Transcription regulation</keyword>
<dbReference type="InterPro" id="IPR009057">
    <property type="entry name" value="Homeodomain-like_sf"/>
</dbReference>
<dbReference type="AlphaFoldDB" id="A0A5D9C7M5"/>
<comment type="caution">
    <text evidence="6">The sequence shown here is derived from an EMBL/GenBank/DDBJ whole genome shotgun (WGS) entry which is preliminary data.</text>
</comment>
<dbReference type="Pfam" id="PF21597">
    <property type="entry name" value="TetR_C_43"/>
    <property type="match status" value="1"/>
</dbReference>
<accession>A0A5D9C7M5</accession>
<sequence length="183" mass="19870">MTVAVPLRSDAQANRQRIIEVARAALAGDPATSLNAIAKLAAVGPGTLYRHFPTREALVVAVYRADLEGVVDLARDLTEQLPPVEALRAWCRRLVELARRQTGFAQLLSAATTEQERMEAHLPVHAAIAHLTNACIAAGAISPDVEPIDVQLALAFTWNIRTEEGERRAFKSIDIVILGLTSY</sequence>
<dbReference type="GO" id="GO:0000976">
    <property type="term" value="F:transcription cis-regulatory region binding"/>
    <property type="evidence" value="ECO:0007669"/>
    <property type="project" value="TreeGrafter"/>
</dbReference>
<feature type="DNA-binding region" description="H-T-H motif" evidence="4">
    <location>
        <begin position="33"/>
        <end position="52"/>
    </location>
</feature>
<name>A0A5D9C7M5_9SPHN</name>
<dbReference type="InterPro" id="IPR001647">
    <property type="entry name" value="HTH_TetR"/>
</dbReference>
<keyword evidence="3" id="KW-0804">Transcription</keyword>
<organism evidence="6 7">
    <name type="scientific">Sphingomonas montanisoli</name>
    <dbReference type="NCBI Taxonomy" id="2606412"/>
    <lineage>
        <taxon>Bacteria</taxon>
        <taxon>Pseudomonadati</taxon>
        <taxon>Pseudomonadota</taxon>
        <taxon>Alphaproteobacteria</taxon>
        <taxon>Sphingomonadales</taxon>
        <taxon>Sphingomonadaceae</taxon>
        <taxon>Sphingomonas</taxon>
    </lineage>
</organism>
<gene>
    <name evidence="6" type="ORF">FYJ91_10045</name>
</gene>
<dbReference type="Pfam" id="PF00440">
    <property type="entry name" value="TetR_N"/>
    <property type="match status" value="1"/>
</dbReference>
<dbReference type="Gene3D" id="1.10.357.10">
    <property type="entry name" value="Tetracycline Repressor, domain 2"/>
    <property type="match status" value="1"/>
</dbReference>
<evidence type="ECO:0000256" key="3">
    <source>
        <dbReference type="ARBA" id="ARBA00023163"/>
    </source>
</evidence>
<evidence type="ECO:0000313" key="6">
    <source>
        <dbReference type="EMBL" id="TZG27878.1"/>
    </source>
</evidence>
<keyword evidence="7" id="KW-1185">Reference proteome</keyword>
<dbReference type="PROSITE" id="PS50977">
    <property type="entry name" value="HTH_TETR_2"/>
    <property type="match status" value="1"/>
</dbReference>
<feature type="domain" description="HTH tetR-type" evidence="5">
    <location>
        <begin position="12"/>
        <end position="70"/>
    </location>
</feature>
<evidence type="ECO:0000259" key="5">
    <source>
        <dbReference type="PROSITE" id="PS50977"/>
    </source>
</evidence>
<dbReference type="PANTHER" id="PTHR30055:SF234">
    <property type="entry name" value="HTH-TYPE TRANSCRIPTIONAL REGULATOR BETI"/>
    <property type="match status" value="1"/>
</dbReference>
<evidence type="ECO:0000256" key="2">
    <source>
        <dbReference type="ARBA" id="ARBA00023125"/>
    </source>
</evidence>
<evidence type="ECO:0000256" key="4">
    <source>
        <dbReference type="PROSITE-ProRule" id="PRU00335"/>
    </source>
</evidence>